<evidence type="ECO:0000313" key="2">
    <source>
        <dbReference type="EMBL" id="QTR52681.1"/>
    </source>
</evidence>
<dbReference type="EMBL" id="CP072793">
    <property type="protein sequence ID" value="QTR52681.1"/>
    <property type="molecule type" value="Genomic_DNA"/>
</dbReference>
<reference evidence="3" key="1">
    <citation type="submission" date="2021-04" db="EMBL/GenBank/DDBJ databases">
        <title>Genomics, taxonomy and metabolism of representatives of sulfur bacteria of the genus Thiothrix: Thiothrix fructosivorans QT, Thiothrix unzii A1T and three new species, Thiothrix subterranea sp. nov., Thiothrix litoralis sp. nov. and 'Candidatus Thiothrix anitrata' sp. nov.</title>
        <authorList>
            <person name="Ravin N.V."/>
            <person name="Smolyakov D."/>
            <person name="Rudenko T.S."/>
            <person name="Mardanov A.V."/>
            <person name="Beletsky A.V."/>
            <person name="Markov N.D."/>
            <person name="Fomenkov A.I."/>
            <person name="Roberts R.J."/>
            <person name="Karnachuk O.V."/>
            <person name="Novikov A."/>
            <person name="Grabovich M.Y."/>
        </authorList>
    </citation>
    <scope>NUCLEOTIDE SEQUENCE</scope>
    <source>
        <strain evidence="3">A1</strain>
    </source>
</reference>
<name>A0A975F8S1_9GAMM</name>
<organism evidence="3 4">
    <name type="scientific">Thiothrix unzii</name>
    <dbReference type="NCBI Taxonomy" id="111769"/>
    <lineage>
        <taxon>Bacteria</taxon>
        <taxon>Pseudomonadati</taxon>
        <taxon>Pseudomonadota</taxon>
        <taxon>Gammaproteobacteria</taxon>
        <taxon>Thiotrichales</taxon>
        <taxon>Thiotrichaceae</taxon>
        <taxon>Thiothrix</taxon>
    </lineage>
</organism>
<sequence>MSRELDQIDLFAGTPDTTVSTPPAELKSVTEIKPTACPPRTIYSVERLPNGYTRITQHGRVTFNGLIGRASA</sequence>
<dbReference type="RefSeq" id="WP_210218221.1">
    <property type="nucleotide sequence ID" value="NZ_CP072793.1"/>
</dbReference>
<dbReference type="AlphaFoldDB" id="A0A975F8S1"/>
<dbReference type="Proteomes" id="UP000672009">
    <property type="component" value="Chromosome"/>
</dbReference>
<gene>
    <name evidence="2" type="ORF">J9260_13340</name>
    <name evidence="3" type="ORF">J9260_15685</name>
</gene>
<dbReference type="KEGG" id="tun:J9260_15685"/>
<feature type="region of interest" description="Disordered" evidence="1">
    <location>
        <begin position="1"/>
        <end position="26"/>
    </location>
</feature>
<protein>
    <submittedName>
        <fullName evidence="3">Uncharacterized protein</fullName>
    </submittedName>
</protein>
<evidence type="ECO:0000256" key="1">
    <source>
        <dbReference type="SAM" id="MobiDB-lite"/>
    </source>
</evidence>
<accession>A0A975F8S1</accession>
<evidence type="ECO:0000313" key="4">
    <source>
        <dbReference type="Proteomes" id="UP000672009"/>
    </source>
</evidence>
<keyword evidence="4" id="KW-1185">Reference proteome</keyword>
<evidence type="ECO:0000313" key="3">
    <source>
        <dbReference type="EMBL" id="QTR53128.1"/>
    </source>
</evidence>
<proteinExistence type="predicted"/>
<dbReference type="KEGG" id="tun:J9260_13340"/>
<dbReference type="EMBL" id="CP072793">
    <property type="protein sequence ID" value="QTR53128.1"/>
    <property type="molecule type" value="Genomic_DNA"/>
</dbReference>